<dbReference type="Proteomes" id="UP001152888">
    <property type="component" value="Unassembled WGS sequence"/>
</dbReference>
<dbReference type="GO" id="GO:0005886">
    <property type="term" value="C:plasma membrane"/>
    <property type="evidence" value="ECO:0007669"/>
    <property type="project" value="UniProtKB-SubCell"/>
</dbReference>
<reference evidence="11" key="1">
    <citation type="submission" date="2022-03" db="EMBL/GenBank/DDBJ databases">
        <authorList>
            <person name="Sayadi A."/>
        </authorList>
    </citation>
    <scope>NUCLEOTIDE SEQUENCE</scope>
</reference>
<evidence type="ECO:0000256" key="4">
    <source>
        <dbReference type="ARBA" id="ARBA00022692"/>
    </source>
</evidence>
<keyword evidence="3 10" id="KW-0716">Sensory transduction</keyword>
<evidence type="ECO:0000256" key="2">
    <source>
        <dbReference type="ARBA" id="ARBA00022475"/>
    </source>
</evidence>
<organism evidence="11 12">
    <name type="scientific">Acanthoscelides obtectus</name>
    <name type="common">Bean weevil</name>
    <name type="synonym">Bruchus obtectus</name>
    <dbReference type="NCBI Taxonomy" id="200917"/>
    <lineage>
        <taxon>Eukaryota</taxon>
        <taxon>Metazoa</taxon>
        <taxon>Ecdysozoa</taxon>
        <taxon>Arthropoda</taxon>
        <taxon>Hexapoda</taxon>
        <taxon>Insecta</taxon>
        <taxon>Pterygota</taxon>
        <taxon>Neoptera</taxon>
        <taxon>Endopterygota</taxon>
        <taxon>Coleoptera</taxon>
        <taxon>Polyphaga</taxon>
        <taxon>Cucujiformia</taxon>
        <taxon>Chrysomeloidea</taxon>
        <taxon>Chrysomelidae</taxon>
        <taxon>Bruchinae</taxon>
        <taxon>Bruchini</taxon>
        <taxon>Acanthoscelides</taxon>
    </lineage>
</organism>
<keyword evidence="12" id="KW-1185">Reference proteome</keyword>
<protein>
    <recommendedName>
        <fullName evidence="10">Odorant receptor</fullName>
    </recommendedName>
</protein>
<keyword evidence="2" id="KW-1003">Cell membrane</keyword>
<evidence type="ECO:0000256" key="3">
    <source>
        <dbReference type="ARBA" id="ARBA00022606"/>
    </source>
</evidence>
<evidence type="ECO:0000256" key="1">
    <source>
        <dbReference type="ARBA" id="ARBA00004651"/>
    </source>
</evidence>
<feature type="transmembrane region" description="Helical" evidence="10">
    <location>
        <begin position="141"/>
        <end position="161"/>
    </location>
</feature>
<accession>A0A9P0KFZ2</accession>
<evidence type="ECO:0000256" key="7">
    <source>
        <dbReference type="ARBA" id="ARBA00023136"/>
    </source>
</evidence>
<feature type="transmembrane region" description="Helical" evidence="10">
    <location>
        <begin position="74"/>
        <end position="99"/>
    </location>
</feature>
<evidence type="ECO:0000256" key="6">
    <source>
        <dbReference type="ARBA" id="ARBA00022989"/>
    </source>
</evidence>
<dbReference type="GO" id="GO:0004984">
    <property type="term" value="F:olfactory receptor activity"/>
    <property type="evidence" value="ECO:0007669"/>
    <property type="project" value="InterPro"/>
</dbReference>
<comment type="similarity">
    <text evidence="10">Belongs to the insect chemoreceptor superfamily. Heteromeric odorant receptor channel (TC 1.A.69) family.</text>
</comment>
<name>A0A9P0KFZ2_ACAOB</name>
<dbReference type="AlphaFoldDB" id="A0A9P0KFZ2"/>
<comment type="caution">
    <text evidence="10">Lacks conserved residue(s) required for the propagation of feature annotation.</text>
</comment>
<evidence type="ECO:0000313" key="12">
    <source>
        <dbReference type="Proteomes" id="UP001152888"/>
    </source>
</evidence>
<evidence type="ECO:0000256" key="9">
    <source>
        <dbReference type="ARBA" id="ARBA00023224"/>
    </source>
</evidence>
<dbReference type="PANTHER" id="PTHR21137:SF35">
    <property type="entry name" value="ODORANT RECEPTOR 19A-RELATED"/>
    <property type="match status" value="1"/>
</dbReference>
<gene>
    <name evidence="11" type="ORF">ACAOBT_LOCUS9972</name>
</gene>
<dbReference type="EMBL" id="CAKOFQ010006798">
    <property type="protein sequence ID" value="CAH1972382.1"/>
    <property type="molecule type" value="Genomic_DNA"/>
</dbReference>
<dbReference type="OrthoDB" id="6784258at2759"/>
<comment type="caution">
    <text evidence="11">The sequence shown here is derived from an EMBL/GenBank/DDBJ whole genome shotgun (WGS) entry which is preliminary data.</text>
</comment>
<dbReference type="Pfam" id="PF02949">
    <property type="entry name" value="7tm_6"/>
    <property type="match status" value="1"/>
</dbReference>
<keyword evidence="7 10" id="KW-0472">Membrane</keyword>
<keyword evidence="4 10" id="KW-0812">Transmembrane</keyword>
<dbReference type="GO" id="GO:0005549">
    <property type="term" value="F:odorant binding"/>
    <property type="evidence" value="ECO:0007669"/>
    <property type="project" value="InterPro"/>
</dbReference>
<evidence type="ECO:0000256" key="5">
    <source>
        <dbReference type="ARBA" id="ARBA00022725"/>
    </source>
</evidence>
<keyword evidence="5 10" id="KW-0552">Olfaction</keyword>
<proteinExistence type="inferred from homology"/>
<dbReference type="PANTHER" id="PTHR21137">
    <property type="entry name" value="ODORANT RECEPTOR"/>
    <property type="match status" value="1"/>
</dbReference>
<dbReference type="InterPro" id="IPR004117">
    <property type="entry name" value="7tm6_olfct_rcpt"/>
</dbReference>
<sequence length="363" mass="42309">MIDHVISTLRRKLQSMDLWSIINRSLFLMNMMGVHPAKVGSRVQSFVFFFLIINFCICSYWMAMFFFVKEDKDFIMFVMSLENVLCTVHATLYLSCLYIQRPSINQLLTEMRDKFWDISNYSDNDLVKAHEESVYRVNVKYVSFCLILFYTAVSFYYGRIVTDRKPIGANLVFESYLPEGMPFWVLFAWQHIPAVALVSLEVAMDFLICSILSLTAMQYRLLRYELERVFGDYPGKKEGEGVITTRIRRCNDQLTFLLGDSIEHMIKILLYSGFMFFEFFICFCYPAQDLTAGAEKLANSIYFSDWSEYPNHHREILLLLGKSQIRVVFTAGGLLEVDLKTGMAALKSVFSYSMFLRTMTMID</sequence>
<evidence type="ECO:0000256" key="10">
    <source>
        <dbReference type="RuleBase" id="RU351113"/>
    </source>
</evidence>
<evidence type="ECO:0000313" key="11">
    <source>
        <dbReference type="EMBL" id="CAH1972382.1"/>
    </source>
</evidence>
<comment type="subcellular location">
    <subcellularLocation>
        <location evidence="1 10">Cell membrane</location>
        <topology evidence="1 10">Multi-pass membrane protein</topology>
    </subcellularLocation>
</comment>
<keyword evidence="9 10" id="KW-0807">Transducer</keyword>
<keyword evidence="6 10" id="KW-1133">Transmembrane helix</keyword>
<keyword evidence="8 10" id="KW-0675">Receptor</keyword>
<evidence type="ECO:0000256" key="8">
    <source>
        <dbReference type="ARBA" id="ARBA00023170"/>
    </source>
</evidence>
<feature type="transmembrane region" description="Helical" evidence="10">
    <location>
        <begin position="46"/>
        <end position="68"/>
    </location>
</feature>
<dbReference type="GO" id="GO:0007165">
    <property type="term" value="P:signal transduction"/>
    <property type="evidence" value="ECO:0007669"/>
    <property type="project" value="UniProtKB-KW"/>
</dbReference>
<feature type="transmembrane region" description="Helical" evidence="10">
    <location>
        <begin position="181"/>
        <end position="214"/>
    </location>
</feature>